<evidence type="ECO:0000313" key="24">
    <source>
        <dbReference type="EMBL" id="KAF7686807.1"/>
    </source>
</evidence>
<dbReference type="InterPro" id="IPR011009">
    <property type="entry name" value="Kinase-like_dom_sf"/>
</dbReference>
<comment type="similarity">
    <text evidence="5">Belongs to the protein kinase superfamily. CMGC Ser/Thr protein kinase family. CDC2/CDKX subfamily.</text>
</comment>
<dbReference type="Gene3D" id="3.30.200.20">
    <property type="entry name" value="Phosphorylase Kinase, domain 1"/>
    <property type="match status" value="1"/>
</dbReference>
<evidence type="ECO:0000256" key="2">
    <source>
        <dbReference type="ARBA" id="ARBA00004123"/>
    </source>
</evidence>
<keyword evidence="9" id="KW-0597">Phosphoprotein</keyword>
<dbReference type="EC" id="2.7.11.1" evidence="6"/>
<comment type="catalytic activity">
    <reaction evidence="19">
        <text>L-threonyl-[protein] + ATP = O-phospho-L-threonyl-[protein] + ADP + H(+)</text>
        <dbReference type="Rhea" id="RHEA:46608"/>
        <dbReference type="Rhea" id="RHEA-COMP:11060"/>
        <dbReference type="Rhea" id="RHEA-COMP:11605"/>
        <dbReference type="ChEBI" id="CHEBI:15378"/>
        <dbReference type="ChEBI" id="CHEBI:30013"/>
        <dbReference type="ChEBI" id="CHEBI:30616"/>
        <dbReference type="ChEBI" id="CHEBI:61977"/>
        <dbReference type="ChEBI" id="CHEBI:456216"/>
        <dbReference type="EC" id="2.7.11.1"/>
    </reaction>
</comment>
<organism evidence="24 25">
    <name type="scientific">Silurus meridionalis</name>
    <name type="common">Southern catfish</name>
    <name type="synonym">Silurus soldatovi meridionalis</name>
    <dbReference type="NCBI Taxonomy" id="175797"/>
    <lineage>
        <taxon>Eukaryota</taxon>
        <taxon>Metazoa</taxon>
        <taxon>Chordata</taxon>
        <taxon>Craniata</taxon>
        <taxon>Vertebrata</taxon>
        <taxon>Euteleostomi</taxon>
        <taxon>Actinopterygii</taxon>
        <taxon>Neopterygii</taxon>
        <taxon>Teleostei</taxon>
        <taxon>Ostariophysi</taxon>
        <taxon>Siluriformes</taxon>
        <taxon>Siluridae</taxon>
        <taxon>Silurus</taxon>
    </lineage>
</organism>
<dbReference type="PROSITE" id="PS00107">
    <property type="entry name" value="PROTEIN_KINASE_ATP"/>
    <property type="match status" value="1"/>
</dbReference>
<dbReference type="SUPFAM" id="SSF56112">
    <property type="entry name" value="Protein kinase-like (PK-like)"/>
    <property type="match status" value="1"/>
</dbReference>
<evidence type="ECO:0000256" key="6">
    <source>
        <dbReference type="ARBA" id="ARBA00012513"/>
    </source>
</evidence>
<keyword evidence="12 21" id="KW-0547">Nucleotide-binding</keyword>
<keyword evidence="14 21" id="KW-0067">ATP-binding</keyword>
<dbReference type="PROSITE" id="PS00108">
    <property type="entry name" value="PROTEIN_KINASE_ST"/>
    <property type="match status" value="1"/>
</dbReference>
<dbReference type="AlphaFoldDB" id="A0A8T0A7A4"/>
<feature type="compositionally biased region" description="Pro residues" evidence="22">
    <location>
        <begin position="310"/>
        <end position="319"/>
    </location>
</feature>
<dbReference type="FunFam" id="1.10.510.10:FF:000104">
    <property type="entry name" value="serine/threonine-protein kinase MAK isoform X1"/>
    <property type="match status" value="1"/>
</dbReference>
<keyword evidence="25" id="KW-1185">Reference proteome</keyword>
<evidence type="ECO:0000256" key="8">
    <source>
        <dbReference type="ARBA" id="ARBA00022527"/>
    </source>
</evidence>
<keyword evidence="8" id="KW-0723">Serine/threonine-protein kinase</keyword>
<evidence type="ECO:0000256" key="18">
    <source>
        <dbReference type="ARBA" id="ARBA00023273"/>
    </source>
</evidence>
<evidence type="ECO:0000256" key="7">
    <source>
        <dbReference type="ARBA" id="ARBA00022490"/>
    </source>
</evidence>
<dbReference type="CDD" id="cd07830">
    <property type="entry name" value="STKc_MAK_like"/>
    <property type="match status" value="1"/>
</dbReference>
<dbReference type="GO" id="GO:0005524">
    <property type="term" value="F:ATP binding"/>
    <property type="evidence" value="ECO:0007669"/>
    <property type="project" value="UniProtKB-UniRule"/>
</dbReference>
<evidence type="ECO:0000256" key="12">
    <source>
        <dbReference type="ARBA" id="ARBA00022741"/>
    </source>
</evidence>
<dbReference type="Proteomes" id="UP000606274">
    <property type="component" value="Unassembled WGS sequence"/>
</dbReference>
<feature type="compositionally biased region" description="Polar residues" evidence="22">
    <location>
        <begin position="547"/>
        <end position="579"/>
    </location>
</feature>
<dbReference type="OrthoDB" id="2158884at2759"/>
<comment type="cofactor">
    <cofactor evidence="1">
        <name>Mg(2+)</name>
        <dbReference type="ChEBI" id="CHEBI:18420"/>
    </cofactor>
</comment>
<accession>A0A8T0A7A4</accession>
<evidence type="ECO:0000256" key="1">
    <source>
        <dbReference type="ARBA" id="ARBA00001946"/>
    </source>
</evidence>
<evidence type="ECO:0000259" key="23">
    <source>
        <dbReference type="PROSITE" id="PS50011"/>
    </source>
</evidence>
<feature type="region of interest" description="Disordered" evidence="22">
    <location>
        <begin position="535"/>
        <end position="602"/>
    </location>
</feature>
<keyword evidence="13" id="KW-0418">Kinase</keyword>
<keyword evidence="17" id="KW-0539">Nucleus</keyword>
<evidence type="ECO:0000256" key="11">
    <source>
        <dbReference type="ARBA" id="ARBA00022723"/>
    </source>
</evidence>
<dbReference type="SMART" id="SM00220">
    <property type="entry name" value="S_TKc"/>
    <property type="match status" value="1"/>
</dbReference>
<dbReference type="GO" id="GO:0005856">
    <property type="term" value="C:cytoskeleton"/>
    <property type="evidence" value="ECO:0007669"/>
    <property type="project" value="UniProtKB-SubCell"/>
</dbReference>
<reference evidence="24" key="1">
    <citation type="submission" date="2020-08" db="EMBL/GenBank/DDBJ databases">
        <title>Chromosome-level assembly of Southern catfish (Silurus meridionalis) provides insights into visual adaptation to the nocturnal and benthic lifestyles.</title>
        <authorList>
            <person name="Zhang Y."/>
            <person name="Wang D."/>
            <person name="Peng Z."/>
        </authorList>
    </citation>
    <scope>NUCLEOTIDE SEQUENCE</scope>
    <source>
        <strain evidence="24">SWU-2019-XX</strain>
        <tissue evidence="24">Muscle</tissue>
    </source>
</reference>
<protein>
    <recommendedName>
        <fullName evidence="6">non-specific serine/threonine protein kinase</fullName>
        <ecNumber evidence="6">2.7.11.1</ecNumber>
    </recommendedName>
</protein>
<feature type="compositionally biased region" description="Basic and acidic residues" evidence="22">
    <location>
        <begin position="332"/>
        <end position="348"/>
    </location>
</feature>
<evidence type="ECO:0000313" key="25">
    <source>
        <dbReference type="Proteomes" id="UP000606274"/>
    </source>
</evidence>
<dbReference type="InterPro" id="IPR008271">
    <property type="entry name" value="Ser/Thr_kinase_AS"/>
</dbReference>
<evidence type="ECO:0000256" key="9">
    <source>
        <dbReference type="ARBA" id="ARBA00022553"/>
    </source>
</evidence>
<dbReference type="InterPro" id="IPR000719">
    <property type="entry name" value="Prot_kinase_dom"/>
</dbReference>
<dbReference type="FunFam" id="3.30.200.20:FF:000071">
    <property type="entry name" value="serine/threonine-protein kinase MAK isoform X1"/>
    <property type="match status" value="1"/>
</dbReference>
<feature type="domain" description="Protein kinase" evidence="23">
    <location>
        <begin position="4"/>
        <end position="284"/>
    </location>
</feature>
<evidence type="ECO:0000256" key="19">
    <source>
        <dbReference type="ARBA" id="ARBA00047899"/>
    </source>
</evidence>
<dbReference type="GO" id="GO:0004674">
    <property type="term" value="F:protein serine/threonine kinase activity"/>
    <property type="evidence" value="ECO:0007669"/>
    <property type="project" value="UniProtKB-KW"/>
</dbReference>
<dbReference type="GO" id="GO:0005929">
    <property type="term" value="C:cilium"/>
    <property type="evidence" value="ECO:0007669"/>
    <property type="project" value="UniProtKB-SubCell"/>
</dbReference>
<evidence type="ECO:0000256" key="21">
    <source>
        <dbReference type="PROSITE-ProRule" id="PRU10141"/>
    </source>
</evidence>
<evidence type="ECO:0000256" key="17">
    <source>
        <dbReference type="ARBA" id="ARBA00023242"/>
    </source>
</evidence>
<dbReference type="InterPro" id="IPR017441">
    <property type="entry name" value="Protein_kinase_ATP_BS"/>
</dbReference>
<comment type="subcellular location">
    <subcellularLocation>
        <location evidence="3">Cell projection</location>
        <location evidence="3">Cilium</location>
    </subcellularLocation>
    <subcellularLocation>
        <location evidence="4">Cytoplasm</location>
        <location evidence="4">Cytoskeleton</location>
    </subcellularLocation>
    <subcellularLocation>
        <location evidence="2">Nucleus</location>
    </subcellularLocation>
</comment>
<keyword evidence="16" id="KW-0206">Cytoskeleton</keyword>
<evidence type="ECO:0000256" key="4">
    <source>
        <dbReference type="ARBA" id="ARBA00004245"/>
    </source>
</evidence>
<sequence>MNRYAAIRQLGDGTYGSVTLSRCLESGELVAIKKMKRKFYSWEECMNLREVKSLKKLNHANVIKLKEVIRENDQLYFVFECMKENLYQLMKERTRLFPESAVRNIMFQILQGLAFIHKHGFFHRDLKPENLLCMGPELVKIADFGLAREIRSRPPYTDYVSTRWYRAPEVLLKSTSYSSPIDQWAVGCIMAELYTLRPLFPGSSEVDTIFKICQVLGTPKKNDWHEGCQLAASMNFRWPQCVPTSLASLIPNASSEAIQLMRDLLQWDPKKRPAASQALRYSYFHVGQVLGPQQQIQDHGQKKPPHLRPDPPPQIPALPLPDAARPLQHLPEPPKRQGKDELKSDRVVQGRFPLIQDKGFQSKLTPEPENAKLSSGLSKPKGGRRRWGYVTGVLKGDDWDDCEDTDTTSTTLNKPFFISNEKRLQGDSSVNRLGNVLDFSLSNNRSEGVKNINNALLFQEPSRTASAKQHYLKQSRYLPGLNTKKNVAVNAGKDYSGSTWEGNSAPVGGTFSIKGNHGTRTGAYVPSSVCKKETGSAGQRVHHAPVDSTSNYATWKSSRSNTHVGTSSYVPSPAKSTPGTRPRPALQPVHGRTDWSAKYSHR</sequence>
<proteinExistence type="inferred from homology"/>
<evidence type="ECO:0000256" key="5">
    <source>
        <dbReference type="ARBA" id="ARBA00006485"/>
    </source>
</evidence>
<dbReference type="PANTHER" id="PTHR24055">
    <property type="entry name" value="MITOGEN-ACTIVATED PROTEIN KINASE"/>
    <property type="match status" value="1"/>
</dbReference>
<dbReference type="EMBL" id="JABFDY010000028">
    <property type="protein sequence ID" value="KAF7686807.1"/>
    <property type="molecule type" value="Genomic_DNA"/>
</dbReference>
<keyword evidence="11" id="KW-0479">Metal-binding</keyword>
<evidence type="ECO:0000256" key="3">
    <source>
        <dbReference type="ARBA" id="ARBA00004138"/>
    </source>
</evidence>
<comment type="catalytic activity">
    <reaction evidence="20">
        <text>L-seryl-[protein] + ATP = O-phospho-L-seryl-[protein] + ADP + H(+)</text>
        <dbReference type="Rhea" id="RHEA:17989"/>
        <dbReference type="Rhea" id="RHEA-COMP:9863"/>
        <dbReference type="Rhea" id="RHEA-COMP:11604"/>
        <dbReference type="ChEBI" id="CHEBI:15378"/>
        <dbReference type="ChEBI" id="CHEBI:29999"/>
        <dbReference type="ChEBI" id="CHEBI:30616"/>
        <dbReference type="ChEBI" id="CHEBI:83421"/>
        <dbReference type="ChEBI" id="CHEBI:456216"/>
        <dbReference type="EC" id="2.7.11.1"/>
    </reaction>
</comment>
<evidence type="ECO:0000256" key="14">
    <source>
        <dbReference type="ARBA" id="ARBA00022840"/>
    </source>
</evidence>
<dbReference type="Pfam" id="PF00069">
    <property type="entry name" value="Pkinase"/>
    <property type="match status" value="1"/>
</dbReference>
<evidence type="ECO:0000256" key="16">
    <source>
        <dbReference type="ARBA" id="ARBA00023212"/>
    </source>
</evidence>
<evidence type="ECO:0000256" key="15">
    <source>
        <dbReference type="ARBA" id="ARBA00022842"/>
    </source>
</evidence>
<evidence type="ECO:0000256" key="13">
    <source>
        <dbReference type="ARBA" id="ARBA00022777"/>
    </source>
</evidence>
<feature type="region of interest" description="Disordered" evidence="22">
    <location>
        <begin position="293"/>
        <end position="382"/>
    </location>
</feature>
<keyword evidence="18" id="KW-0966">Cell projection</keyword>
<name>A0A8T0A7A4_SILME</name>
<keyword evidence="10" id="KW-0808">Transferase</keyword>
<evidence type="ECO:0000256" key="20">
    <source>
        <dbReference type="ARBA" id="ARBA00048679"/>
    </source>
</evidence>
<dbReference type="PROSITE" id="PS50011">
    <property type="entry name" value="PROTEIN_KINASE_DOM"/>
    <property type="match status" value="1"/>
</dbReference>
<comment type="caution">
    <text evidence="24">The sequence shown here is derived from an EMBL/GenBank/DDBJ whole genome shotgun (WGS) entry which is preliminary data.</text>
</comment>
<dbReference type="InterPro" id="IPR050117">
    <property type="entry name" value="MAPK"/>
</dbReference>
<feature type="binding site" evidence="21">
    <location>
        <position position="34"/>
    </location>
    <ligand>
        <name>ATP</name>
        <dbReference type="ChEBI" id="CHEBI:30616"/>
    </ligand>
</feature>
<evidence type="ECO:0000256" key="10">
    <source>
        <dbReference type="ARBA" id="ARBA00022679"/>
    </source>
</evidence>
<evidence type="ECO:0000256" key="22">
    <source>
        <dbReference type="SAM" id="MobiDB-lite"/>
    </source>
</evidence>
<gene>
    <name evidence="24" type="ORF">HF521_015200</name>
</gene>
<dbReference type="Gene3D" id="1.10.510.10">
    <property type="entry name" value="Transferase(Phosphotransferase) domain 1"/>
    <property type="match status" value="1"/>
</dbReference>
<keyword evidence="7" id="KW-0963">Cytoplasm</keyword>
<dbReference type="GO" id="GO:0046872">
    <property type="term" value="F:metal ion binding"/>
    <property type="evidence" value="ECO:0007669"/>
    <property type="project" value="UniProtKB-KW"/>
</dbReference>
<keyword evidence="15" id="KW-0460">Magnesium</keyword>
<dbReference type="GO" id="GO:0005634">
    <property type="term" value="C:nucleus"/>
    <property type="evidence" value="ECO:0007669"/>
    <property type="project" value="UniProtKB-SubCell"/>
</dbReference>